<proteinExistence type="predicted"/>
<evidence type="ECO:0000313" key="1">
    <source>
        <dbReference type="EMBL" id="EKX47608.1"/>
    </source>
</evidence>
<gene>
    <name evidence="1" type="ORF">GUITHDRAFT_152036</name>
</gene>
<reference evidence="2" key="3">
    <citation type="submission" date="2015-06" db="UniProtKB">
        <authorList>
            <consortium name="EnsemblProtists"/>
        </authorList>
    </citation>
    <scope>IDENTIFICATION</scope>
</reference>
<dbReference type="RefSeq" id="XP_005834588.1">
    <property type="nucleotide sequence ID" value="XM_005834531.1"/>
</dbReference>
<dbReference type="GeneID" id="17304352"/>
<dbReference type="EnsemblProtists" id="EKX47608">
    <property type="protein sequence ID" value="EKX47608"/>
    <property type="gene ID" value="GUITHDRAFT_152036"/>
</dbReference>
<dbReference type="AlphaFoldDB" id="L1JGF9"/>
<reference evidence="1 3" key="1">
    <citation type="journal article" date="2012" name="Nature">
        <title>Algal genomes reveal evolutionary mosaicism and the fate of nucleomorphs.</title>
        <authorList>
            <consortium name="DOE Joint Genome Institute"/>
            <person name="Curtis B.A."/>
            <person name="Tanifuji G."/>
            <person name="Burki F."/>
            <person name="Gruber A."/>
            <person name="Irimia M."/>
            <person name="Maruyama S."/>
            <person name="Arias M.C."/>
            <person name="Ball S.G."/>
            <person name="Gile G.H."/>
            <person name="Hirakawa Y."/>
            <person name="Hopkins J.F."/>
            <person name="Kuo A."/>
            <person name="Rensing S.A."/>
            <person name="Schmutz J."/>
            <person name="Symeonidi A."/>
            <person name="Elias M."/>
            <person name="Eveleigh R.J."/>
            <person name="Herman E.K."/>
            <person name="Klute M.J."/>
            <person name="Nakayama T."/>
            <person name="Obornik M."/>
            <person name="Reyes-Prieto A."/>
            <person name="Armbrust E.V."/>
            <person name="Aves S.J."/>
            <person name="Beiko R.G."/>
            <person name="Coutinho P."/>
            <person name="Dacks J.B."/>
            <person name="Durnford D.G."/>
            <person name="Fast N.M."/>
            <person name="Green B.R."/>
            <person name="Grisdale C.J."/>
            <person name="Hempel F."/>
            <person name="Henrissat B."/>
            <person name="Hoppner M.P."/>
            <person name="Ishida K."/>
            <person name="Kim E."/>
            <person name="Koreny L."/>
            <person name="Kroth P.G."/>
            <person name="Liu Y."/>
            <person name="Malik S.B."/>
            <person name="Maier U.G."/>
            <person name="McRose D."/>
            <person name="Mock T."/>
            <person name="Neilson J.A."/>
            <person name="Onodera N.T."/>
            <person name="Poole A.M."/>
            <person name="Pritham E.J."/>
            <person name="Richards T.A."/>
            <person name="Rocap G."/>
            <person name="Roy S.W."/>
            <person name="Sarai C."/>
            <person name="Schaack S."/>
            <person name="Shirato S."/>
            <person name="Slamovits C.H."/>
            <person name="Spencer D.F."/>
            <person name="Suzuki S."/>
            <person name="Worden A.Z."/>
            <person name="Zauner S."/>
            <person name="Barry K."/>
            <person name="Bell C."/>
            <person name="Bharti A.K."/>
            <person name="Crow J.A."/>
            <person name="Grimwood J."/>
            <person name="Kramer R."/>
            <person name="Lindquist E."/>
            <person name="Lucas S."/>
            <person name="Salamov A."/>
            <person name="McFadden G.I."/>
            <person name="Lane C.E."/>
            <person name="Keeling P.J."/>
            <person name="Gray M.W."/>
            <person name="Grigoriev I.V."/>
            <person name="Archibald J.M."/>
        </authorList>
    </citation>
    <scope>NUCLEOTIDE SEQUENCE</scope>
    <source>
        <strain evidence="1 3">CCMP2712</strain>
    </source>
</reference>
<evidence type="ECO:0000313" key="3">
    <source>
        <dbReference type="Proteomes" id="UP000011087"/>
    </source>
</evidence>
<dbReference type="EMBL" id="JH992989">
    <property type="protein sequence ID" value="EKX47608.1"/>
    <property type="molecule type" value="Genomic_DNA"/>
</dbReference>
<sequence length="77" mass="8305">MPTDYPLAQSGSTAVACWVHSNDPNGPATKVYASCLGDSKALVFDNKTGAIMEGSMRVWDEEQGTLSMDTFLLHLIL</sequence>
<evidence type="ECO:0000313" key="2">
    <source>
        <dbReference type="EnsemblProtists" id="EKX47608"/>
    </source>
</evidence>
<dbReference type="PaxDb" id="55529-EKX47608"/>
<keyword evidence="3" id="KW-1185">Reference proteome</keyword>
<protein>
    <submittedName>
        <fullName evidence="1 2">Uncharacterized protein</fullName>
    </submittedName>
</protein>
<accession>L1JGF9</accession>
<dbReference type="Proteomes" id="UP000011087">
    <property type="component" value="Unassembled WGS sequence"/>
</dbReference>
<dbReference type="KEGG" id="gtt:GUITHDRAFT_152036"/>
<reference evidence="3" key="2">
    <citation type="submission" date="2012-11" db="EMBL/GenBank/DDBJ databases">
        <authorList>
            <person name="Kuo A."/>
            <person name="Curtis B.A."/>
            <person name="Tanifuji G."/>
            <person name="Burki F."/>
            <person name="Gruber A."/>
            <person name="Irimia M."/>
            <person name="Maruyama S."/>
            <person name="Arias M.C."/>
            <person name="Ball S.G."/>
            <person name="Gile G.H."/>
            <person name="Hirakawa Y."/>
            <person name="Hopkins J.F."/>
            <person name="Rensing S.A."/>
            <person name="Schmutz J."/>
            <person name="Symeonidi A."/>
            <person name="Elias M."/>
            <person name="Eveleigh R.J."/>
            <person name="Herman E.K."/>
            <person name="Klute M.J."/>
            <person name="Nakayama T."/>
            <person name="Obornik M."/>
            <person name="Reyes-Prieto A."/>
            <person name="Armbrust E.V."/>
            <person name="Aves S.J."/>
            <person name="Beiko R.G."/>
            <person name="Coutinho P."/>
            <person name="Dacks J.B."/>
            <person name="Durnford D.G."/>
            <person name="Fast N.M."/>
            <person name="Green B.R."/>
            <person name="Grisdale C."/>
            <person name="Hempe F."/>
            <person name="Henrissat B."/>
            <person name="Hoppner M.P."/>
            <person name="Ishida K.-I."/>
            <person name="Kim E."/>
            <person name="Koreny L."/>
            <person name="Kroth P.G."/>
            <person name="Liu Y."/>
            <person name="Malik S.-B."/>
            <person name="Maier U.G."/>
            <person name="McRose D."/>
            <person name="Mock T."/>
            <person name="Neilson J.A."/>
            <person name="Onodera N.T."/>
            <person name="Poole A.M."/>
            <person name="Pritham E.J."/>
            <person name="Richards T.A."/>
            <person name="Rocap G."/>
            <person name="Roy S.W."/>
            <person name="Sarai C."/>
            <person name="Schaack S."/>
            <person name="Shirato S."/>
            <person name="Slamovits C.H."/>
            <person name="Spencer D.F."/>
            <person name="Suzuki S."/>
            <person name="Worden A.Z."/>
            <person name="Zauner S."/>
            <person name="Barry K."/>
            <person name="Bell C."/>
            <person name="Bharti A.K."/>
            <person name="Crow J.A."/>
            <person name="Grimwood J."/>
            <person name="Kramer R."/>
            <person name="Lindquist E."/>
            <person name="Lucas S."/>
            <person name="Salamov A."/>
            <person name="McFadden G.I."/>
            <person name="Lane C.E."/>
            <person name="Keeling P.J."/>
            <person name="Gray M.W."/>
            <person name="Grigoriev I.V."/>
            <person name="Archibald J.M."/>
        </authorList>
    </citation>
    <scope>NUCLEOTIDE SEQUENCE</scope>
    <source>
        <strain evidence="3">CCMP2712</strain>
    </source>
</reference>
<organism evidence="1">
    <name type="scientific">Guillardia theta (strain CCMP2712)</name>
    <name type="common">Cryptophyte</name>
    <dbReference type="NCBI Taxonomy" id="905079"/>
    <lineage>
        <taxon>Eukaryota</taxon>
        <taxon>Cryptophyceae</taxon>
        <taxon>Pyrenomonadales</taxon>
        <taxon>Geminigeraceae</taxon>
        <taxon>Guillardia</taxon>
    </lineage>
</organism>
<dbReference type="HOGENOM" id="CLU_2643251_0_0_1"/>
<name>L1JGF9_GUITC</name>